<name>A0AAE0MU69_9PEZI</name>
<dbReference type="EMBL" id="JAUEPP010000002">
    <property type="protein sequence ID" value="KAK3350424.1"/>
    <property type="molecule type" value="Genomic_DNA"/>
</dbReference>
<dbReference type="Proteomes" id="UP001278500">
    <property type="component" value="Unassembled WGS sequence"/>
</dbReference>
<evidence type="ECO:0000313" key="2">
    <source>
        <dbReference type="Proteomes" id="UP001278500"/>
    </source>
</evidence>
<reference evidence="1" key="2">
    <citation type="submission" date="2023-06" db="EMBL/GenBank/DDBJ databases">
        <authorList>
            <consortium name="Lawrence Berkeley National Laboratory"/>
            <person name="Haridas S."/>
            <person name="Hensen N."/>
            <person name="Bonometti L."/>
            <person name="Westerberg I."/>
            <person name="Brannstrom I.O."/>
            <person name="Guillou S."/>
            <person name="Cros-Aarteil S."/>
            <person name="Calhoun S."/>
            <person name="Kuo A."/>
            <person name="Mondo S."/>
            <person name="Pangilinan J."/>
            <person name="Riley R."/>
            <person name="Labutti K."/>
            <person name="Andreopoulos B."/>
            <person name="Lipzen A."/>
            <person name="Chen C."/>
            <person name="Yanf M."/>
            <person name="Daum C."/>
            <person name="Ng V."/>
            <person name="Clum A."/>
            <person name="Steindorff A."/>
            <person name="Ohm R."/>
            <person name="Martin F."/>
            <person name="Silar P."/>
            <person name="Natvig D."/>
            <person name="Lalanne C."/>
            <person name="Gautier V."/>
            <person name="Ament-Velasquez S.L."/>
            <person name="Kruys A."/>
            <person name="Hutchinson M.I."/>
            <person name="Powell A.J."/>
            <person name="Barry K."/>
            <person name="Miller A.N."/>
            <person name="Grigoriev I.V."/>
            <person name="Debuchy R."/>
            <person name="Gladieux P."/>
            <person name="Thoren M.H."/>
            <person name="Johannesson H."/>
        </authorList>
    </citation>
    <scope>NUCLEOTIDE SEQUENCE</scope>
    <source>
        <strain evidence="1">CBS 560.94</strain>
    </source>
</reference>
<dbReference type="GeneID" id="87863360"/>
<organism evidence="1 2">
    <name type="scientific">Neurospora tetraspora</name>
    <dbReference type="NCBI Taxonomy" id="94610"/>
    <lineage>
        <taxon>Eukaryota</taxon>
        <taxon>Fungi</taxon>
        <taxon>Dikarya</taxon>
        <taxon>Ascomycota</taxon>
        <taxon>Pezizomycotina</taxon>
        <taxon>Sordariomycetes</taxon>
        <taxon>Sordariomycetidae</taxon>
        <taxon>Sordariales</taxon>
        <taxon>Sordariaceae</taxon>
        <taxon>Neurospora</taxon>
    </lineage>
</organism>
<gene>
    <name evidence="1" type="ORF">B0H65DRAFT_454747</name>
</gene>
<dbReference type="PANTHER" id="PTHR37048">
    <property type="entry name" value="QUESTIONABLE PROTEIN"/>
    <property type="match status" value="1"/>
</dbReference>
<dbReference type="RefSeq" id="XP_062683719.1">
    <property type="nucleotide sequence ID" value="XM_062826206.1"/>
</dbReference>
<proteinExistence type="predicted"/>
<accession>A0AAE0MU69</accession>
<comment type="caution">
    <text evidence="1">The sequence shown here is derived from an EMBL/GenBank/DDBJ whole genome shotgun (WGS) entry which is preliminary data.</text>
</comment>
<protein>
    <submittedName>
        <fullName evidence="1">Uncharacterized protein</fullName>
    </submittedName>
</protein>
<evidence type="ECO:0000313" key="1">
    <source>
        <dbReference type="EMBL" id="KAK3350424.1"/>
    </source>
</evidence>
<dbReference type="AlphaFoldDB" id="A0AAE0MU69"/>
<dbReference type="PANTHER" id="PTHR37048:SF2">
    <property type="entry name" value="QUESTIONABLE PROTEIN"/>
    <property type="match status" value="1"/>
</dbReference>
<reference evidence="1" key="1">
    <citation type="journal article" date="2023" name="Mol. Phylogenet. Evol.">
        <title>Genome-scale phylogeny and comparative genomics of the fungal order Sordariales.</title>
        <authorList>
            <person name="Hensen N."/>
            <person name="Bonometti L."/>
            <person name="Westerberg I."/>
            <person name="Brannstrom I.O."/>
            <person name="Guillou S."/>
            <person name="Cros-Aarteil S."/>
            <person name="Calhoun S."/>
            <person name="Haridas S."/>
            <person name="Kuo A."/>
            <person name="Mondo S."/>
            <person name="Pangilinan J."/>
            <person name="Riley R."/>
            <person name="LaButti K."/>
            <person name="Andreopoulos B."/>
            <person name="Lipzen A."/>
            <person name="Chen C."/>
            <person name="Yan M."/>
            <person name="Daum C."/>
            <person name="Ng V."/>
            <person name="Clum A."/>
            <person name="Steindorff A."/>
            <person name="Ohm R.A."/>
            <person name="Martin F."/>
            <person name="Silar P."/>
            <person name="Natvig D.O."/>
            <person name="Lalanne C."/>
            <person name="Gautier V."/>
            <person name="Ament-Velasquez S.L."/>
            <person name="Kruys A."/>
            <person name="Hutchinson M.I."/>
            <person name="Powell A.J."/>
            <person name="Barry K."/>
            <person name="Miller A.N."/>
            <person name="Grigoriev I.V."/>
            <person name="Debuchy R."/>
            <person name="Gladieux P."/>
            <person name="Hiltunen Thoren M."/>
            <person name="Johannesson H."/>
        </authorList>
    </citation>
    <scope>NUCLEOTIDE SEQUENCE</scope>
    <source>
        <strain evidence="1">CBS 560.94</strain>
    </source>
</reference>
<keyword evidence="2" id="KW-1185">Reference proteome</keyword>
<sequence>MATSILNKMGEEHHQECDFRPETWKPQKGEIAWLPSQKVYVERLQVNCFSSDMQALLNTLELVSQNPKAFDHPVVVSSVRHDKLDPKKIHVKFHPISSFQGRSLSDKFPSDHPRSREARERLMLQYVALSPAPPHPVTGKVLSFEEDKEMDKGSYVKLLEEYECLSDGLRPFIGCGQGGGLVLTKECIEEPGLGLVLL</sequence>